<name>A0AA87CPF1_PROST</name>
<evidence type="ECO:0000313" key="1">
    <source>
        <dbReference type="EMBL" id="EDU57929.1"/>
    </source>
</evidence>
<reference evidence="1 2" key="3">
    <citation type="submission" date="2008-05" db="EMBL/GenBank/DDBJ databases">
        <authorList>
            <person name="Fulton L."/>
            <person name="Clifton S."/>
            <person name="Fulton B."/>
            <person name="Xu J."/>
            <person name="Minx P."/>
            <person name="Pepin K.H."/>
            <person name="Johnson M."/>
            <person name="Thiruvilangam P."/>
            <person name="Bhonagiri V."/>
            <person name="Nash W.E."/>
            <person name="Mardis E.R."/>
            <person name="Wilson R.K."/>
        </authorList>
    </citation>
    <scope>NUCLEOTIDE SEQUENCE [LARGE SCALE GENOMIC DNA]</scope>
    <source>
        <strain evidence="1 2">ATCC 25827</strain>
    </source>
</reference>
<sequence>MSLNDEFAFYFTILNQYRWYLNNHINTIDLRSLFFIFHHL</sequence>
<proteinExistence type="predicted"/>
<protein>
    <submittedName>
        <fullName evidence="1">Uncharacterized protein</fullName>
    </submittedName>
</protein>
<comment type="caution">
    <text evidence="1">The sequence shown here is derived from an EMBL/GenBank/DDBJ whole genome shotgun (WGS) entry which is preliminary data.</text>
</comment>
<reference evidence="2" key="2">
    <citation type="submission" date="2008-04" db="EMBL/GenBank/DDBJ databases">
        <title>Draft genome sequence of Providencia stuartii(ATCC 25827).</title>
        <authorList>
            <person name="Sudarsanam P."/>
            <person name="Ley R."/>
            <person name="Guruge J."/>
            <person name="Turnbaugh P.J."/>
            <person name="Mahowald M."/>
            <person name="Liep D."/>
            <person name="Gordon J."/>
        </authorList>
    </citation>
    <scope>NUCLEOTIDE SEQUENCE [LARGE SCALE GENOMIC DNA]</scope>
    <source>
        <strain evidence="2">ATCC 25827</strain>
    </source>
</reference>
<dbReference type="AlphaFoldDB" id="A0AA87CPF1"/>
<reference evidence="2" key="1">
    <citation type="submission" date="2008-04" db="EMBL/GenBank/DDBJ databases">
        <title>Draft genome sequence of Providencia stuartii (ATCC 25827).</title>
        <authorList>
            <person name="Sudarsanam P."/>
            <person name="Ley R."/>
            <person name="Guruge J."/>
            <person name="Turnbaugh P.J."/>
            <person name="Mahowald M."/>
            <person name="Liep D."/>
            <person name="Gordon J."/>
        </authorList>
    </citation>
    <scope>NUCLEOTIDE SEQUENCE [LARGE SCALE GENOMIC DNA]</scope>
    <source>
        <strain evidence="2">ATCC 25827</strain>
    </source>
</reference>
<organism evidence="1 2">
    <name type="scientific">Providencia stuartii ATCC 25827</name>
    <dbReference type="NCBI Taxonomy" id="471874"/>
    <lineage>
        <taxon>Bacteria</taxon>
        <taxon>Pseudomonadati</taxon>
        <taxon>Pseudomonadota</taxon>
        <taxon>Gammaproteobacteria</taxon>
        <taxon>Enterobacterales</taxon>
        <taxon>Morganellaceae</taxon>
        <taxon>Providencia</taxon>
    </lineage>
</organism>
<dbReference type="Proteomes" id="UP000004506">
    <property type="component" value="Unassembled WGS sequence"/>
</dbReference>
<gene>
    <name evidence="1" type="ORF">PROSTU_04198</name>
</gene>
<accession>A0AA87CPF1</accession>
<dbReference type="EMBL" id="ABJD02000104">
    <property type="protein sequence ID" value="EDU57929.1"/>
    <property type="molecule type" value="Genomic_DNA"/>
</dbReference>
<evidence type="ECO:0000313" key="2">
    <source>
        <dbReference type="Proteomes" id="UP000004506"/>
    </source>
</evidence>